<name>A0AAW1FEP6_ZOAVI</name>
<organism evidence="1 2">
    <name type="scientific">Zoarces viviparus</name>
    <name type="common">Viviparous eelpout</name>
    <name type="synonym">Blennius viviparus</name>
    <dbReference type="NCBI Taxonomy" id="48416"/>
    <lineage>
        <taxon>Eukaryota</taxon>
        <taxon>Metazoa</taxon>
        <taxon>Chordata</taxon>
        <taxon>Craniata</taxon>
        <taxon>Vertebrata</taxon>
        <taxon>Euteleostomi</taxon>
        <taxon>Actinopterygii</taxon>
        <taxon>Neopterygii</taxon>
        <taxon>Teleostei</taxon>
        <taxon>Neoteleostei</taxon>
        <taxon>Acanthomorphata</taxon>
        <taxon>Eupercaria</taxon>
        <taxon>Perciformes</taxon>
        <taxon>Cottioidei</taxon>
        <taxon>Zoarcales</taxon>
        <taxon>Zoarcidae</taxon>
        <taxon>Zoarcinae</taxon>
        <taxon>Zoarces</taxon>
    </lineage>
</organism>
<proteinExistence type="predicted"/>
<accession>A0AAW1FEP6</accession>
<reference evidence="1 2" key="1">
    <citation type="journal article" date="2024" name="Genome Biol. Evol.">
        <title>Chromosome-level genome assembly of the viviparous eelpout Zoarces viviparus.</title>
        <authorList>
            <person name="Fuhrmann N."/>
            <person name="Brasseur M.V."/>
            <person name="Bakowski C.E."/>
            <person name="Podsiadlowski L."/>
            <person name="Prost S."/>
            <person name="Krehenwinkel H."/>
            <person name="Mayer C."/>
        </authorList>
    </citation>
    <scope>NUCLEOTIDE SEQUENCE [LARGE SCALE GENOMIC DNA]</scope>
    <source>
        <strain evidence="1">NO-MEL_2022_Ind0_liver</strain>
    </source>
</reference>
<sequence>MTTRHEEAAVYTHICKYMKLLSSLPFLYVLRCDASACEISNVTHHFAARQRGAYKHLPNSLLEVSPYRNNWERSRSDDGAKRDCFLRCSAAPPFPTVTVTETSWDRLWPRLAGLEGVSAASPGTSWHRVPTRSAAAAA</sequence>
<evidence type="ECO:0000313" key="2">
    <source>
        <dbReference type="Proteomes" id="UP001488805"/>
    </source>
</evidence>
<comment type="caution">
    <text evidence="1">The sequence shown here is derived from an EMBL/GenBank/DDBJ whole genome shotgun (WGS) entry which is preliminary data.</text>
</comment>
<gene>
    <name evidence="1" type="ORF">VZT92_008287</name>
</gene>
<dbReference type="EMBL" id="JBCEZU010000067">
    <property type="protein sequence ID" value="KAK9533134.1"/>
    <property type="molecule type" value="Genomic_DNA"/>
</dbReference>
<evidence type="ECO:0000313" key="1">
    <source>
        <dbReference type="EMBL" id="KAK9533134.1"/>
    </source>
</evidence>
<keyword evidence="2" id="KW-1185">Reference proteome</keyword>
<dbReference type="Proteomes" id="UP001488805">
    <property type="component" value="Unassembled WGS sequence"/>
</dbReference>
<dbReference type="AlphaFoldDB" id="A0AAW1FEP6"/>
<protein>
    <submittedName>
        <fullName evidence="1">Uncharacterized protein</fullName>
    </submittedName>
</protein>